<evidence type="ECO:0000313" key="2">
    <source>
        <dbReference type="Proteomes" id="UP000602284"/>
    </source>
</evidence>
<keyword evidence="1" id="KW-0808">Transferase</keyword>
<dbReference type="EMBL" id="JAEQNB010000002">
    <property type="protein sequence ID" value="MBL0386761.1"/>
    <property type="molecule type" value="Genomic_DNA"/>
</dbReference>
<name>A0ABS1J907_9BACL</name>
<dbReference type="GO" id="GO:0032259">
    <property type="term" value="P:methylation"/>
    <property type="evidence" value="ECO:0007669"/>
    <property type="project" value="UniProtKB-KW"/>
</dbReference>
<accession>A0ABS1J907</accession>
<dbReference type="RefSeq" id="WP_201633809.1">
    <property type="nucleotide sequence ID" value="NZ_JAEQNB010000002.1"/>
</dbReference>
<comment type="caution">
    <text evidence="1">The sequence shown here is derived from an EMBL/GenBank/DDBJ whole genome shotgun (WGS) entry which is preliminary data.</text>
</comment>
<dbReference type="InterPro" id="IPR010719">
    <property type="entry name" value="MnmM_MeTrfase"/>
</dbReference>
<proteinExistence type="predicted"/>
<evidence type="ECO:0000313" key="1">
    <source>
        <dbReference type="EMBL" id="MBL0386761.1"/>
    </source>
</evidence>
<keyword evidence="1" id="KW-0489">Methyltransferase</keyword>
<keyword evidence="2" id="KW-1185">Reference proteome</keyword>
<reference evidence="1 2" key="1">
    <citation type="submission" date="2021-01" db="EMBL/GenBank/DDBJ databases">
        <title>Tumebacillus sp. strain ITR2 16S ribosomal RNA gene Genome sequencing and assembly.</title>
        <authorList>
            <person name="Kang M."/>
        </authorList>
    </citation>
    <scope>NUCLEOTIDE SEQUENCE [LARGE SCALE GENOMIC DNA]</scope>
    <source>
        <strain evidence="1 2">ITR2</strain>
    </source>
</reference>
<gene>
    <name evidence="1" type="ORF">JJB07_08860</name>
</gene>
<protein>
    <submittedName>
        <fullName evidence="1">Methyltransferase domain-containing protein</fullName>
    </submittedName>
</protein>
<sequence>MVIKPMLAYVRTLLTEVLNEGDVAVDATVGNGHDTLFLAQLVGESGRVYGFDIQAEALASARARLEEAGVAERAAFFLESHAEMREFVPAGVKAVTFNLGYLPGGDLSVVTTEASTVPALQAALDLLVPGGILSVMLYAGHDEGKVESEAVLDWAHHLHKKEAHVLMYRFWNQKNSPPILLAIEKRGRL</sequence>
<dbReference type="InterPro" id="IPR029063">
    <property type="entry name" value="SAM-dependent_MTases_sf"/>
</dbReference>
<dbReference type="PANTHER" id="PTHR35276">
    <property type="entry name" value="S-ADENOSYL-L-METHIONINE-DEPENDENT METHYLTRANSFERASES SUPERFAMILY PROTEIN"/>
    <property type="match status" value="1"/>
</dbReference>
<dbReference type="SUPFAM" id="SSF53335">
    <property type="entry name" value="S-adenosyl-L-methionine-dependent methyltransferases"/>
    <property type="match status" value="1"/>
</dbReference>
<dbReference type="GO" id="GO:0008168">
    <property type="term" value="F:methyltransferase activity"/>
    <property type="evidence" value="ECO:0007669"/>
    <property type="project" value="UniProtKB-KW"/>
</dbReference>
<dbReference type="Proteomes" id="UP000602284">
    <property type="component" value="Unassembled WGS sequence"/>
</dbReference>
<dbReference type="PANTHER" id="PTHR35276:SF1">
    <property type="entry name" value="TRNA (MNM(5)S(2)U34)-METHYLTRANSFERASE, CHLOROPLASTIC"/>
    <property type="match status" value="1"/>
</dbReference>
<dbReference type="Pfam" id="PF06962">
    <property type="entry name" value="rRNA_methylase"/>
    <property type="match status" value="1"/>
</dbReference>
<dbReference type="Gene3D" id="3.40.50.150">
    <property type="entry name" value="Vaccinia Virus protein VP39"/>
    <property type="match status" value="1"/>
</dbReference>
<dbReference type="CDD" id="cd02440">
    <property type="entry name" value="AdoMet_MTases"/>
    <property type="match status" value="1"/>
</dbReference>
<organism evidence="1 2">
    <name type="scientific">Tumebacillus amylolyticus</name>
    <dbReference type="NCBI Taxonomy" id="2801339"/>
    <lineage>
        <taxon>Bacteria</taxon>
        <taxon>Bacillati</taxon>
        <taxon>Bacillota</taxon>
        <taxon>Bacilli</taxon>
        <taxon>Bacillales</taxon>
        <taxon>Alicyclobacillaceae</taxon>
        <taxon>Tumebacillus</taxon>
    </lineage>
</organism>